<dbReference type="PANTHER" id="PTHR38643">
    <property type="entry name" value="PURINE NUCLEOSIDE PERMEASE C285.05-RELATED"/>
    <property type="match status" value="1"/>
</dbReference>
<dbReference type="PANTHER" id="PTHR38643:SF1">
    <property type="entry name" value="PURINE NUCLEOSIDE PERMEASE C285.05-RELATED"/>
    <property type="match status" value="1"/>
</dbReference>
<dbReference type="InterPro" id="IPR009486">
    <property type="entry name" value="Pur_nuclsid_perm"/>
</dbReference>
<dbReference type="Proteomes" id="UP001265746">
    <property type="component" value="Unassembled WGS sequence"/>
</dbReference>
<organism evidence="2 3">
    <name type="scientific">Phomopsis amygdali</name>
    <name type="common">Fusicoccum amygdali</name>
    <dbReference type="NCBI Taxonomy" id="1214568"/>
    <lineage>
        <taxon>Eukaryota</taxon>
        <taxon>Fungi</taxon>
        <taxon>Dikarya</taxon>
        <taxon>Ascomycota</taxon>
        <taxon>Pezizomycotina</taxon>
        <taxon>Sordariomycetes</taxon>
        <taxon>Sordariomycetidae</taxon>
        <taxon>Diaporthales</taxon>
        <taxon>Diaporthaceae</taxon>
        <taxon>Diaporthe</taxon>
    </lineage>
</organism>
<dbReference type="Pfam" id="PF06516">
    <property type="entry name" value="NUP"/>
    <property type="match status" value="1"/>
</dbReference>
<evidence type="ECO:0008006" key="4">
    <source>
        <dbReference type="Google" id="ProtNLM"/>
    </source>
</evidence>
<dbReference type="GO" id="GO:0005783">
    <property type="term" value="C:endoplasmic reticulum"/>
    <property type="evidence" value="ECO:0007669"/>
    <property type="project" value="TreeGrafter"/>
</dbReference>
<evidence type="ECO:0000313" key="2">
    <source>
        <dbReference type="EMBL" id="KAK2598401.1"/>
    </source>
</evidence>
<comment type="caution">
    <text evidence="2">The sequence shown here is derived from an EMBL/GenBank/DDBJ whole genome shotgun (WGS) entry which is preliminary data.</text>
</comment>
<reference evidence="2" key="1">
    <citation type="submission" date="2023-06" db="EMBL/GenBank/DDBJ databases">
        <authorList>
            <person name="Noh H."/>
        </authorList>
    </citation>
    <scope>NUCLEOTIDE SEQUENCE</scope>
    <source>
        <strain evidence="2">DUCC20226</strain>
    </source>
</reference>
<sequence length="440" mass="47371">MRFFSTAASALLAVSHAAAATVKAPKAPLAIREAKIAPKFFIISMFTPEADIWYEKLPDSGLGDLLAVNISTPGLSMLFPHIHCTEDFQICQVTTGESEINAAATITSVVLSDKFDLTSTYFMIGGIAGVSPEWSTLGGVALSRYAVQVALQYEFDAREMPENYTTGYVGFGTLQPGIMPETWYGTEVLEVNEDLRQIAYKLASKANLSDNAIAAEYRERYVAAGEVQVAATLPPSVVLCDSATSDVYYSGKLLAEAFDNTTTLWTNGSGHYCMTAQEDNATLEVLLRMAIEGLVDFSRIILMRTGSDFDRPPPGTSAYDHLLINDQNGFEIAVENIYYAGVEIAKGILSDWNCTFKAGVKASNYIGDVFGSLGGEPDFGPGSITDGLAVLPDGETGDLETRDVEAATDVKGKRAAAIKRSNGLQRRRGLPVIKMRGPKA</sequence>
<protein>
    <recommendedName>
        <fullName evidence="4">Purine nucleoside permease</fullName>
    </recommendedName>
</protein>
<gene>
    <name evidence="2" type="ORF">N8I77_011821</name>
</gene>
<keyword evidence="1" id="KW-0732">Signal</keyword>
<evidence type="ECO:0000256" key="1">
    <source>
        <dbReference type="SAM" id="SignalP"/>
    </source>
</evidence>
<name>A0AAD9S4W6_PHOAM</name>
<dbReference type="AlphaFoldDB" id="A0AAD9S4W6"/>
<feature type="chain" id="PRO_5042026685" description="Purine nucleoside permease" evidence="1">
    <location>
        <begin position="20"/>
        <end position="440"/>
    </location>
</feature>
<proteinExistence type="predicted"/>
<dbReference type="GO" id="GO:0055085">
    <property type="term" value="P:transmembrane transport"/>
    <property type="evidence" value="ECO:0007669"/>
    <property type="project" value="InterPro"/>
</dbReference>
<dbReference type="EMBL" id="JAUJFL010000008">
    <property type="protein sequence ID" value="KAK2598401.1"/>
    <property type="molecule type" value="Genomic_DNA"/>
</dbReference>
<feature type="signal peptide" evidence="1">
    <location>
        <begin position="1"/>
        <end position="19"/>
    </location>
</feature>
<evidence type="ECO:0000313" key="3">
    <source>
        <dbReference type="Proteomes" id="UP001265746"/>
    </source>
</evidence>
<accession>A0AAD9S4W6</accession>
<keyword evidence="3" id="KW-1185">Reference proteome</keyword>